<evidence type="ECO:0000256" key="4">
    <source>
        <dbReference type="SAM" id="MobiDB-lite"/>
    </source>
</evidence>
<dbReference type="NCBIfam" id="NF006143">
    <property type="entry name" value="PRK08293.1"/>
    <property type="match status" value="1"/>
</dbReference>
<feature type="site" description="Important for catalytic activity" evidence="3">
    <location>
        <position position="143"/>
    </location>
</feature>
<feature type="domain" description="3-hydroxyacyl-CoA dehydrogenase C-terminal" evidence="5">
    <location>
        <begin position="191"/>
        <end position="288"/>
    </location>
</feature>
<dbReference type="Gene3D" id="1.10.1040.50">
    <property type="match status" value="1"/>
</dbReference>
<dbReference type="SUPFAM" id="SSF48179">
    <property type="entry name" value="6-phosphogluconate dehydrogenase C-terminal domain-like"/>
    <property type="match status" value="1"/>
</dbReference>
<organism evidence="7 8">
    <name type="scientific">Corynebacterium qintianiae</name>
    <dbReference type="NCBI Taxonomy" id="2709392"/>
    <lineage>
        <taxon>Bacteria</taxon>
        <taxon>Bacillati</taxon>
        <taxon>Actinomycetota</taxon>
        <taxon>Actinomycetes</taxon>
        <taxon>Mycobacteriales</taxon>
        <taxon>Corynebacteriaceae</taxon>
        <taxon>Corynebacterium</taxon>
    </lineage>
</organism>
<dbReference type="SUPFAM" id="SSF51735">
    <property type="entry name" value="NAD(P)-binding Rossmann-fold domains"/>
    <property type="match status" value="1"/>
</dbReference>
<dbReference type="AlphaFoldDB" id="A0A7T0KML1"/>
<dbReference type="PANTHER" id="PTHR48075:SF5">
    <property type="entry name" value="3-HYDROXYBUTYRYL-COA DEHYDROGENASE"/>
    <property type="match status" value="1"/>
</dbReference>
<accession>A0A7T0KML1</accession>
<dbReference type="Pfam" id="PF00725">
    <property type="entry name" value="3HCDH"/>
    <property type="match status" value="1"/>
</dbReference>
<dbReference type="Pfam" id="PF02737">
    <property type="entry name" value="3HCDH_N"/>
    <property type="match status" value="1"/>
</dbReference>
<dbReference type="PANTHER" id="PTHR48075">
    <property type="entry name" value="3-HYDROXYACYL-COA DEHYDROGENASE FAMILY PROTEIN"/>
    <property type="match status" value="1"/>
</dbReference>
<comment type="similarity">
    <text evidence="1">Belongs to the 3-hydroxyacyl-CoA dehydrogenase family.</text>
</comment>
<protein>
    <submittedName>
        <fullName evidence="7">3-hydroxyacyl-CoA dehydrogenase</fullName>
        <ecNumber evidence="7">1.1.1.35</ecNumber>
    </submittedName>
</protein>
<dbReference type="InterPro" id="IPR008927">
    <property type="entry name" value="6-PGluconate_DH-like_C_sf"/>
</dbReference>
<dbReference type="RefSeq" id="WP_165002373.1">
    <property type="nucleotide sequence ID" value="NZ_CP064955.1"/>
</dbReference>
<dbReference type="EC" id="1.1.1.35" evidence="7"/>
<evidence type="ECO:0000313" key="8">
    <source>
        <dbReference type="Proteomes" id="UP000594586"/>
    </source>
</evidence>
<proteinExistence type="inferred from homology"/>
<name>A0A7T0KML1_9CORY</name>
<feature type="region of interest" description="Disordered" evidence="4">
    <location>
        <begin position="290"/>
        <end position="312"/>
    </location>
</feature>
<dbReference type="InterPro" id="IPR006108">
    <property type="entry name" value="3HC_DH_C"/>
</dbReference>
<evidence type="ECO:0000259" key="5">
    <source>
        <dbReference type="Pfam" id="PF00725"/>
    </source>
</evidence>
<feature type="domain" description="3-hydroxyacyl-CoA dehydrogenase NAD binding" evidence="6">
    <location>
        <begin position="6"/>
        <end position="184"/>
    </location>
</feature>
<dbReference type="EMBL" id="CP064955">
    <property type="protein sequence ID" value="QPK83094.1"/>
    <property type="molecule type" value="Genomic_DNA"/>
</dbReference>
<gene>
    <name evidence="7" type="ORF">G7Y29_09685</name>
</gene>
<dbReference type="GO" id="GO:0006631">
    <property type="term" value="P:fatty acid metabolic process"/>
    <property type="evidence" value="ECO:0007669"/>
    <property type="project" value="InterPro"/>
</dbReference>
<dbReference type="Gene3D" id="3.40.50.720">
    <property type="entry name" value="NAD(P)-binding Rossmann-like Domain"/>
    <property type="match status" value="1"/>
</dbReference>
<dbReference type="InterPro" id="IPR022694">
    <property type="entry name" value="3-OHacyl-CoA_DH"/>
</dbReference>
<evidence type="ECO:0000256" key="2">
    <source>
        <dbReference type="ARBA" id="ARBA00023002"/>
    </source>
</evidence>
<evidence type="ECO:0000313" key="7">
    <source>
        <dbReference type="EMBL" id="QPK83094.1"/>
    </source>
</evidence>
<evidence type="ECO:0000256" key="1">
    <source>
        <dbReference type="ARBA" id="ARBA00009463"/>
    </source>
</evidence>
<dbReference type="Proteomes" id="UP000594586">
    <property type="component" value="Chromosome"/>
</dbReference>
<dbReference type="KEGG" id="cqn:G7Y29_09685"/>
<keyword evidence="2 7" id="KW-0560">Oxidoreductase</keyword>
<dbReference type="InterPro" id="IPR036291">
    <property type="entry name" value="NAD(P)-bd_dom_sf"/>
</dbReference>
<evidence type="ECO:0000256" key="3">
    <source>
        <dbReference type="PIRSR" id="PIRSR000105-1"/>
    </source>
</evidence>
<reference evidence="7 8" key="1">
    <citation type="submission" date="2020-11" db="EMBL/GenBank/DDBJ databases">
        <title>Corynebacterium sp. MC1420.</title>
        <authorList>
            <person name="Zhou J."/>
        </authorList>
    </citation>
    <scope>NUCLEOTIDE SEQUENCE [LARGE SCALE GENOMIC DNA]</scope>
    <source>
        <strain evidence="7 8">MC1420</strain>
    </source>
</reference>
<dbReference type="InterPro" id="IPR006176">
    <property type="entry name" value="3-OHacyl-CoA_DH_NAD-bd"/>
</dbReference>
<evidence type="ECO:0000259" key="6">
    <source>
        <dbReference type="Pfam" id="PF02737"/>
    </source>
</evidence>
<keyword evidence="8" id="KW-1185">Reference proteome</keyword>
<sequence length="312" mass="34460">MSESKKISVLGAGNLGAQIAYRAAFYGHSVTAFDISDDAISAAKERVKKIAGNYVRDLDDVSEDKAKAVVDKIAYTTSLEEAARNADYIIEAVPENLDIKKDTYTKLAEFLPEETILLTNTSTLLPSDFKDATGRTDKFLAYHFANNIHIANVVEVMPTSDTDDSVVEQVMEFAPTMGMRPIRLHREHAKYIINSFYSTWVDQARDMWVLGVADIETLDEVASMLAGTQQLAPFLAQDNTGLGVAYQITKNRAETGDPLAIEFSRRLKEEFIDKGHIGKESGQGFYIYDENGNPTGLSDAAKKKYPPVDPAK</sequence>
<dbReference type="PIRSF" id="PIRSF000105">
    <property type="entry name" value="HCDH"/>
    <property type="match status" value="1"/>
</dbReference>
<dbReference type="GO" id="GO:0003857">
    <property type="term" value="F:(3S)-3-hydroxyacyl-CoA dehydrogenase (NAD+) activity"/>
    <property type="evidence" value="ECO:0007669"/>
    <property type="project" value="UniProtKB-EC"/>
</dbReference>
<dbReference type="GO" id="GO:0070403">
    <property type="term" value="F:NAD+ binding"/>
    <property type="evidence" value="ECO:0007669"/>
    <property type="project" value="InterPro"/>
</dbReference>